<sequence length="380" mass="40443">MERGEAAIAHAEADHVERVAAQRGRGLRLLRGRAMQHWRLRKLRQATQPPCQGCGPDHGGRPARGVANMAAACPFARQASRQFRRRAARAMVDAMPRDTPSLPGRHQRADGAFDLVFGTAPRGPSGQVTVLRHLYQQSPLRILFPTPEPGEPPTAALLNCAGGLAGGDALRQAVRLEAGARATLSTAAAEKLYRSLGPGTRIDSRIVLDQGAVLEWIPQETILFDGARLDRRLRADLAPGAMLLAAETLVFGRAARGERMTQGLVRDRWRLHGPQGLLWADALALEGDLGAALQAPFGFAGAEALGTLLLAGGEAEAGRDLLRSLPEAAPGGATIPRPGLLLARWLGRAADVRQAVGAAILALRAAQLGLPARLPRLWTT</sequence>
<keyword evidence="3" id="KW-0963">Cytoplasm</keyword>
<reference evidence="4 5" key="1">
    <citation type="journal article" date="2020" name="Microorganisms">
        <title>Osmotic Adaptation and Compatible Solute Biosynthesis of Phototrophic Bacteria as Revealed from Genome Analyses.</title>
        <authorList>
            <person name="Imhoff J.F."/>
            <person name="Rahn T."/>
            <person name="Kunzel S."/>
            <person name="Keller A."/>
            <person name="Neulinger S.C."/>
        </authorList>
    </citation>
    <scope>NUCLEOTIDE SEQUENCE [LARGE SCALE GENOMIC DNA]</scope>
    <source>
        <strain evidence="4 5">DSM 15382</strain>
    </source>
</reference>
<protein>
    <recommendedName>
        <fullName evidence="3">Urease accessory protein UreD</fullName>
    </recommendedName>
</protein>
<keyword evidence="3" id="KW-0996">Nickel insertion</keyword>
<comment type="similarity">
    <text evidence="1 3">Belongs to the UreD family.</text>
</comment>
<name>A0ABS1CUQ3_9PROT</name>
<dbReference type="Pfam" id="PF01774">
    <property type="entry name" value="UreD"/>
    <property type="match status" value="1"/>
</dbReference>
<evidence type="ECO:0000313" key="4">
    <source>
        <dbReference type="EMBL" id="MBK1658150.1"/>
    </source>
</evidence>
<comment type="caution">
    <text evidence="4">The sequence shown here is derived from an EMBL/GenBank/DDBJ whole genome shotgun (WGS) entry which is preliminary data.</text>
</comment>
<keyword evidence="5" id="KW-1185">Reference proteome</keyword>
<dbReference type="HAMAP" id="MF_01384">
    <property type="entry name" value="UreD"/>
    <property type="match status" value="1"/>
</dbReference>
<evidence type="ECO:0000313" key="5">
    <source>
        <dbReference type="Proteomes" id="UP000697995"/>
    </source>
</evidence>
<dbReference type="PANTHER" id="PTHR33643">
    <property type="entry name" value="UREASE ACCESSORY PROTEIN D"/>
    <property type="match status" value="1"/>
</dbReference>
<evidence type="ECO:0000256" key="1">
    <source>
        <dbReference type="ARBA" id="ARBA00007177"/>
    </source>
</evidence>
<organism evidence="4 5">
    <name type="scientific">Paracraurococcus ruber</name>
    <dbReference type="NCBI Taxonomy" id="77675"/>
    <lineage>
        <taxon>Bacteria</taxon>
        <taxon>Pseudomonadati</taxon>
        <taxon>Pseudomonadota</taxon>
        <taxon>Alphaproteobacteria</taxon>
        <taxon>Acetobacterales</taxon>
        <taxon>Roseomonadaceae</taxon>
        <taxon>Paracraurococcus</taxon>
    </lineage>
</organism>
<accession>A0ABS1CUQ3</accession>
<evidence type="ECO:0000256" key="2">
    <source>
        <dbReference type="ARBA" id="ARBA00023186"/>
    </source>
</evidence>
<comment type="subcellular location">
    <subcellularLocation>
        <location evidence="3">Cytoplasm</location>
    </subcellularLocation>
</comment>
<proteinExistence type="inferred from homology"/>
<comment type="function">
    <text evidence="3">Required for maturation of urease via the functional incorporation of the urease nickel metallocenter.</text>
</comment>
<dbReference type="InterPro" id="IPR002669">
    <property type="entry name" value="UreD"/>
</dbReference>
<comment type="subunit">
    <text evidence="3">UreD, UreF and UreG form a complex that acts as a GTP-hydrolysis-dependent molecular chaperone, activating the urease apoprotein by helping to assemble the nickel containing metallocenter of UreC. The UreE protein probably delivers the nickel.</text>
</comment>
<dbReference type="EMBL" id="NRSG01000040">
    <property type="protein sequence ID" value="MBK1658150.1"/>
    <property type="molecule type" value="Genomic_DNA"/>
</dbReference>
<dbReference type="Proteomes" id="UP000697995">
    <property type="component" value="Unassembled WGS sequence"/>
</dbReference>
<evidence type="ECO:0000256" key="3">
    <source>
        <dbReference type="HAMAP-Rule" id="MF_01384"/>
    </source>
</evidence>
<dbReference type="PANTHER" id="PTHR33643:SF1">
    <property type="entry name" value="UREASE ACCESSORY PROTEIN D"/>
    <property type="match status" value="1"/>
</dbReference>
<gene>
    <name evidence="3" type="primary">ureD</name>
    <name evidence="4" type="ORF">CKO45_07895</name>
</gene>
<keyword evidence="2 3" id="KW-0143">Chaperone</keyword>